<evidence type="ECO:0000256" key="6">
    <source>
        <dbReference type="SAM" id="MobiDB-lite"/>
    </source>
</evidence>
<dbReference type="PANTHER" id="PTHR13343:SF15">
    <property type="entry name" value="PROTEIN CREG2"/>
    <property type="match status" value="1"/>
</dbReference>
<dbReference type="InterPro" id="IPR055343">
    <property type="entry name" value="CREG_beta-barrel"/>
</dbReference>
<dbReference type="GO" id="GO:0012505">
    <property type="term" value="C:endomembrane system"/>
    <property type="evidence" value="ECO:0007669"/>
    <property type="project" value="UniProtKB-ARBA"/>
</dbReference>
<keyword evidence="5" id="KW-0325">Glycoprotein</keyword>
<evidence type="ECO:0000256" key="4">
    <source>
        <dbReference type="ARBA" id="ARBA00022729"/>
    </source>
</evidence>
<protein>
    <submittedName>
        <fullName evidence="8">Cellular repressor of E1A stimulateds 2</fullName>
    </submittedName>
</protein>
<dbReference type="GeneTree" id="ENSGT00390000005914"/>
<reference evidence="8" key="3">
    <citation type="submission" date="2025-09" db="UniProtKB">
        <authorList>
            <consortium name="Ensembl"/>
        </authorList>
    </citation>
    <scope>IDENTIFICATION</scope>
</reference>
<feature type="region of interest" description="Disordered" evidence="6">
    <location>
        <begin position="1"/>
        <end position="39"/>
    </location>
</feature>
<reference evidence="8" key="2">
    <citation type="submission" date="2025-08" db="UniProtKB">
        <authorList>
            <consortium name="Ensembl"/>
        </authorList>
    </citation>
    <scope>IDENTIFICATION</scope>
</reference>
<dbReference type="PANTHER" id="PTHR13343">
    <property type="entry name" value="CREG1 PROTEIN"/>
    <property type="match status" value="1"/>
</dbReference>
<dbReference type="Ensembl" id="ENSCJPT00005002148.1">
    <property type="protein sequence ID" value="ENSCJPP00005001254.1"/>
    <property type="gene ID" value="ENSCJPG00005001319.1"/>
</dbReference>
<dbReference type="Gene3D" id="2.30.110.10">
    <property type="entry name" value="Electron Transport, Fmn-binding Protein, Chain A"/>
    <property type="match status" value="1"/>
</dbReference>
<evidence type="ECO:0000256" key="3">
    <source>
        <dbReference type="ARBA" id="ARBA00022525"/>
    </source>
</evidence>
<keyword evidence="4" id="KW-0732">Signal</keyword>
<organism evidence="8 9">
    <name type="scientific">Coturnix japonica</name>
    <name type="common">Japanese quail</name>
    <name type="synonym">Coturnix coturnix japonica</name>
    <dbReference type="NCBI Taxonomy" id="93934"/>
    <lineage>
        <taxon>Eukaryota</taxon>
        <taxon>Metazoa</taxon>
        <taxon>Chordata</taxon>
        <taxon>Craniata</taxon>
        <taxon>Vertebrata</taxon>
        <taxon>Euteleostomi</taxon>
        <taxon>Archelosauria</taxon>
        <taxon>Archosauria</taxon>
        <taxon>Dinosauria</taxon>
        <taxon>Saurischia</taxon>
        <taxon>Theropoda</taxon>
        <taxon>Coelurosauria</taxon>
        <taxon>Aves</taxon>
        <taxon>Neognathae</taxon>
        <taxon>Galloanserae</taxon>
        <taxon>Galliformes</taxon>
        <taxon>Phasianidae</taxon>
        <taxon>Perdicinae</taxon>
        <taxon>Coturnix</taxon>
    </lineage>
</organism>
<dbReference type="Proteomes" id="UP000694412">
    <property type="component" value="Chromosome 1"/>
</dbReference>
<dbReference type="FunFam" id="2.30.110.10:FF:000004">
    <property type="entry name" value="Cellular repressor of E1A-stimulated genes 1"/>
    <property type="match status" value="1"/>
</dbReference>
<sequence length="353" mass="38270">MALGSISTHIQGGTTRALSPRRVGLSERSRDGGRPALSLPLSPSSQRLIPVSRCSFGSLRVTDRPGGRCGRPRGAALAAIGRGRVLRAAPQKMSALWCWWLPALLWGTTGGYVVLSSVSWPLPEEGGAADELHSSSTEEALPGLLEEAGGLWKQSFPASAYREDAALGSGAAARRSEQGAAPSRMFSYRRQPAAPPGRAAIARRIARHGAWGFVASRAAHGKIQGMPYGNLLPISDGPVNNSTGIPFFYVTLKDNAVADLLKDPVASLTLPESDGNFCRKNVVDPEDPRCARLTLTGQMVTVPPEETEFAKQAMFSRHPVIRKWPRSYEWFFMKMNIEHVWLQSCESADLLQR</sequence>
<evidence type="ECO:0000313" key="8">
    <source>
        <dbReference type="Ensembl" id="ENSCJPP00005001254.1"/>
    </source>
</evidence>
<feature type="domain" description="CREG-like beta-barrel" evidence="7">
    <location>
        <begin position="198"/>
        <end position="342"/>
    </location>
</feature>
<evidence type="ECO:0000256" key="1">
    <source>
        <dbReference type="ARBA" id="ARBA00004613"/>
    </source>
</evidence>
<dbReference type="GO" id="GO:0005615">
    <property type="term" value="C:extracellular space"/>
    <property type="evidence" value="ECO:0007669"/>
    <property type="project" value="TreeGrafter"/>
</dbReference>
<dbReference type="SUPFAM" id="SSF50475">
    <property type="entry name" value="FMN-binding split barrel"/>
    <property type="match status" value="1"/>
</dbReference>
<evidence type="ECO:0000256" key="5">
    <source>
        <dbReference type="ARBA" id="ARBA00023180"/>
    </source>
</evidence>
<evidence type="ECO:0000256" key="2">
    <source>
        <dbReference type="ARBA" id="ARBA00009230"/>
    </source>
</evidence>
<dbReference type="GO" id="GO:0005737">
    <property type="term" value="C:cytoplasm"/>
    <property type="evidence" value="ECO:0007669"/>
    <property type="project" value="UniProtKB-ARBA"/>
</dbReference>
<accession>A0A8C2SQA5</accession>
<keyword evidence="3" id="KW-0964">Secreted</keyword>
<keyword evidence="9" id="KW-1185">Reference proteome</keyword>
<dbReference type="Pfam" id="PF13883">
    <property type="entry name" value="CREG_beta-barrel"/>
    <property type="match status" value="1"/>
</dbReference>
<feature type="compositionally biased region" description="Polar residues" evidence="6">
    <location>
        <begin position="1"/>
        <end position="17"/>
    </location>
</feature>
<comment type="similarity">
    <text evidence="2">Belongs to the CREG family.</text>
</comment>
<gene>
    <name evidence="8" type="primary">CREG2</name>
</gene>
<comment type="subcellular location">
    <subcellularLocation>
        <location evidence="1">Secreted</location>
    </subcellularLocation>
</comment>
<evidence type="ECO:0000259" key="7">
    <source>
        <dbReference type="Pfam" id="PF13883"/>
    </source>
</evidence>
<reference evidence="8" key="1">
    <citation type="submission" date="2015-11" db="EMBL/GenBank/DDBJ databases">
        <authorList>
            <consortium name="International Coturnix japonica Genome Analysis Consortium"/>
            <person name="Warren W."/>
            <person name="Burt D.W."/>
            <person name="Antin P.B."/>
            <person name="Lanford R."/>
            <person name="Gros J."/>
            <person name="Wilson R.K."/>
        </authorList>
    </citation>
    <scope>NUCLEOTIDE SEQUENCE [LARGE SCALE GENOMIC DNA]</scope>
</reference>
<dbReference type="AlphaFoldDB" id="A0A8C2SQA5"/>
<evidence type="ECO:0000313" key="9">
    <source>
        <dbReference type="Proteomes" id="UP000694412"/>
    </source>
</evidence>
<dbReference type="InterPro" id="IPR012349">
    <property type="entry name" value="Split_barrel_FMN-bd"/>
</dbReference>
<name>A0A8C2SQA5_COTJA</name>
<proteinExistence type="inferred from homology"/>
<feature type="compositionally biased region" description="Basic and acidic residues" evidence="6">
    <location>
        <begin position="24"/>
        <end position="33"/>
    </location>
</feature>